<accession>A0ABP4WN50</accession>
<protein>
    <submittedName>
        <fullName evidence="1">Uncharacterized protein</fullName>
    </submittedName>
</protein>
<gene>
    <name evidence="1" type="ORF">GCM10009810_15180</name>
</gene>
<evidence type="ECO:0000313" key="1">
    <source>
        <dbReference type="EMBL" id="GAA1756527.1"/>
    </source>
</evidence>
<comment type="caution">
    <text evidence="1">The sequence shown here is derived from an EMBL/GenBank/DDBJ whole genome shotgun (WGS) entry which is preliminary data.</text>
</comment>
<evidence type="ECO:0000313" key="2">
    <source>
        <dbReference type="Proteomes" id="UP001501475"/>
    </source>
</evidence>
<sequence length="109" mass="11823">MVAARVAASRELRGLHKRGESESLDRWDGLYHVEDSRMAWAAIDDLAQQILRSGAADTLAQARADAHMQLLLEHCDVTVHLHATATAEQLAEQLAALPAPAASCTDRGR</sequence>
<dbReference type="EMBL" id="BAAAPN010000037">
    <property type="protein sequence ID" value="GAA1756527.1"/>
    <property type="molecule type" value="Genomic_DNA"/>
</dbReference>
<reference evidence="2" key="1">
    <citation type="journal article" date="2019" name="Int. J. Syst. Evol. Microbiol.">
        <title>The Global Catalogue of Microorganisms (GCM) 10K type strain sequencing project: providing services to taxonomists for standard genome sequencing and annotation.</title>
        <authorList>
            <consortium name="The Broad Institute Genomics Platform"/>
            <consortium name="The Broad Institute Genome Sequencing Center for Infectious Disease"/>
            <person name="Wu L."/>
            <person name="Ma J."/>
        </authorList>
    </citation>
    <scope>NUCLEOTIDE SEQUENCE [LARGE SCALE GENOMIC DNA]</scope>
    <source>
        <strain evidence="2">JCM 15591</strain>
    </source>
</reference>
<keyword evidence="2" id="KW-1185">Reference proteome</keyword>
<name>A0ABP4WN50_9MICO</name>
<dbReference type="Proteomes" id="UP001501475">
    <property type="component" value="Unassembled WGS sequence"/>
</dbReference>
<proteinExistence type="predicted"/>
<organism evidence="1 2">
    <name type="scientific">Nostocoides vanveenii</name>
    <dbReference type="NCBI Taxonomy" id="330835"/>
    <lineage>
        <taxon>Bacteria</taxon>
        <taxon>Bacillati</taxon>
        <taxon>Actinomycetota</taxon>
        <taxon>Actinomycetes</taxon>
        <taxon>Micrococcales</taxon>
        <taxon>Intrasporangiaceae</taxon>
        <taxon>Nostocoides</taxon>
    </lineage>
</organism>